<dbReference type="AlphaFoldDB" id="A0A1S8GRH5"/>
<feature type="chain" id="PRO_5012458898" evidence="1">
    <location>
        <begin position="29"/>
        <end position="190"/>
    </location>
</feature>
<accession>A0A1S8GRH5</accession>
<evidence type="ECO:0000313" key="3">
    <source>
        <dbReference type="Proteomes" id="UP000200980"/>
    </source>
</evidence>
<proteinExistence type="predicted"/>
<evidence type="ECO:0000313" key="2">
    <source>
        <dbReference type="EMBL" id="OOL19642.1"/>
    </source>
</evidence>
<reference evidence="2 3" key="1">
    <citation type="journal article" date="2016" name="PLoS ONE">
        <title>Whole-Genome Sequence Analysis of Bombella intestini LMG 28161T, a Novel Acetic Acid Bacterium Isolated from the Crop of a Red-Tailed Bumble Bee, Bombus lapidarius.</title>
        <authorList>
            <person name="Li L."/>
            <person name="Illeghems K."/>
            <person name="Van Kerrebroeck S."/>
            <person name="Borremans W."/>
            <person name="Cleenwerck I."/>
            <person name="Smagghe G."/>
            <person name="De Vuyst L."/>
            <person name="Vandamme P."/>
        </authorList>
    </citation>
    <scope>NUCLEOTIDE SEQUENCE [LARGE SCALE GENOMIC DNA]</scope>
    <source>
        <strain evidence="2 3">R-52487</strain>
    </source>
</reference>
<keyword evidence="3" id="KW-1185">Reference proteome</keyword>
<keyword evidence="1" id="KW-0732">Signal</keyword>
<dbReference type="EMBL" id="JATM01000001">
    <property type="protein sequence ID" value="OOL19642.1"/>
    <property type="molecule type" value="Genomic_DNA"/>
</dbReference>
<evidence type="ECO:0000256" key="1">
    <source>
        <dbReference type="SAM" id="SignalP"/>
    </source>
</evidence>
<dbReference type="Proteomes" id="UP000200980">
    <property type="component" value="Unassembled WGS sequence"/>
</dbReference>
<gene>
    <name evidence="2" type="ORF">AL01_01335</name>
</gene>
<comment type="caution">
    <text evidence="2">The sequence shown here is derived from an EMBL/GenBank/DDBJ whole genome shotgun (WGS) entry which is preliminary data.</text>
</comment>
<organism evidence="2 3">
    <name type="scientific">Bombella intestini</name>
    <dbReference type="NCBI Taxonomy" id="1539051"/>
    <lineage>
        <taxon>Bacteria</taxon>
        <taxon>Pseudomonadati</taxon>
        <taxon>Pseudomonadota</taxon>
        <taxon>Alphaproteobacteria</taxon>
        <taxon>Acetobacterales</taxon>
        <taxon>Acetobacteraceae</taxon>
        <taxon>Bombella</taxon>
    </lineage>
</organism>
<feature type="signal peptide" evidence="1">
    <location>
        <begin position="1"/>
        <end position="28"/>
    </location>
</feature>
<name>A0A1S8GRH5_9PROT</name>
<protein>
    <submittedName>
        <fullName evidence="2">Uncharacterized protein</fullName>
    </submittedName>
</protein>
<sequence>MNSRFLDMLRRALPLVPLTLCVSGQTKAAPSPSLCAPDEQVAFSCPIARSHKIVSLCLAPGKTTPPAARYVFGTPSHPELIYPAEGRARANFQTSRLAYAGGTGGNAYSFVKDNTKYILFHISGAGLQNAGVIVKLVNQIDASAELDCRPSTASHALNGRLLLDITRSWGPDPELDGNVLPVTKNTNIPL</sequence>